<dbReference type="Pfam" id="PF03401">
    <property type="entry name" value="TctC"/>
    <property type="match status" value="1"/>
</dbReference>
<dbReference type="InterPro" id="IPR042100">
    <property type="entry name" value="Bug_dom1"/>
</dbReference>
<reference evidence="3" key="2">
    <citation type="submission" date="2020-09" db="EMBL/GenBank/DDBJ databases">
        <authorList>
            <person name="Sun Q."/>
            <person name="Sedlacek I."/>
        </authorList>
    </citation>
    <scope>NUCLEOTIDE SEQUENCE</scope>
    <source>
        <strain evidence="3">CCM 7684</strain>
    </source>
</reference>
<dbReference type="AlphaFoldDB" id="A0A8J3DU33"/>
<name>A0A8J3DU33_9RHOB</name>
<organism evidence="3 4">
    <name type="scientific">Agaricicola taiwanensis</name>
    <dbReference type="NCBI Taxonomy" id="591372"/>
    <lineage>
        <taxon>Bacteria</taxon>
        <taxon>Pseudomonadati</taxon>
        <taxon>Pseudomonadota</taxon>
        <taxon>Alphaproteobacteria</taxon>
        <taxon>Rhodobacterales</taxon>
        <taxon>Paracoccaceae</taxon>
        <taxon>Agaricicola</taxon>
    </lineage>
</organism>
<sequence>MSHSPQLEANAVLQKSSTLRSFAAALLGLGLAAAPAAAQSDFPTRQITLVIPFAAGGSTDLVGRVIANKMGEELGQQIVVENRGGAGGNLGAAAVAKADPDGYTILMGTVATHALNPALYKSMPYNAETSFAPISLLVSVPNVLTVNPQFGPKTIAELIEKLKKEPGEYSYASSGNGSPLHLSGELFKSLAGVDIVHIPYKGSGPALIDVVGGQVPIQFDNLPSSTEYIKTGKLIGLAVTTKERSPQFPDMPTMEEAGVKGYETYSWNALFAPAGTPKEVVAKLNEAANKAIADPKVKEQLAVFSATTVGSTPEELGEHVKAELAKWAPIVKASGAQID</sequence>
<dbReference type="PIRSF" id="PIRSF017082">
    <property type="entry name" value="YflP"/>
    <property type="match status" value="1"/>
</dbReference>
<gene>
    <name evidence="3" type="ORF">GCM10007276_19900</name>
</gene>
<evidence type="ECO:0000256" key="2">
    <source>
        <dbReference type="SAM" id="SignalP"/>
    </source>
</evidence>
<keyword evidence="4" id="KW-1185">Reference proteome</keyword>
<comment type="similarity">
    <text evidence="1">Belongs to the UPF0065 (bug) family.</text>
</comment>
<feature type="chain" id="PRO_5035204540" evidence="2">
    <location>
        <begin position="39"/>
        <end position="339"/>
    </location>
</feature>
<dbReference type="EMBL" id="BMCP01000002">
    <property type="protein sequence ID" value="GGE42629.1"/>
    <property type="molecule type" value="Genomic_DNA"/>
</dbReference>
<evidence type="ECO:0000313" key="4">
    <source>
        <dbReference type="Proteomes" id="UP000602745"/>
    </source>
</evidence>
<dbReference type="SUPFAM" id="SSF53850">
    <property type="entry name" value="Periplasmic binding protein-like II"/>
    <property type="match status" value="1"/>
</dbReference>
<evidence type="ECO:0000256" key="1">
    <source>
        <dbReference type="ARBA" id="ARBA00006987"/>
    </source>
</evidence>
<evidence type="ECO:0000313" key="3">
    <source>
        <dbReference type="EMBL" id="GGE42629.1"/>
    </source>
</evidence>
<keyword evidence="2" id="KW-0732">Signal</keyword>
<comment type="caution">
    <text evidence="3">The sequence shown here is derived from an EMBL/GenBank/DDBJ whole genome shotgun (WGS) entry which is preliminary data.</text>
</comment>
<dbReference type="Gene3D" id="3.40.190.150">
    <property type="entry name" value="Bordetella uptake gene, domain 1"/>
    <property type="match status" value="1"/>
</dbReference>
<dbReference type="Proteomes" id="UP000602745">
    <property type="component" value="Unassembled WGS sequence"/>
</dbReference>
<dbReference type="Gene3D" id="3.40.190.10">
    <property type="entry name" value="Periplasmic binding protein-like II"/>
    <property type="match status" value="1"/>
</dbReference>
<dbReference type="CDD" id="cd13578">
    <property type="entry name" value="PBP2_Bug27"/>
    <property type="match status" value="1"/>
</dbReference>
<dbReference type="InterPro" id="IPR005064">
    <property type="entry name" value="BUG"/>
</dbReference>
<accession>A0A8J3DU33</accession>
<dbReference type="PANTHER" id="PTHR42928">
    <property type="entry name" value="TRICARBOXYLATE-BINDING PROTEIN"/>
    <property type="match status" value="1"/>
</dbReference>
<proteinExistence type="inferred from homology"/>
<protein>
    <submittedName>
        <fullName evidence="3">MFS transporter</fullName>
    </submittedName>
</protein>
<reference evidence="3" key="1">
    <citation type="journal article" date="2014" name="Int. J. Syst. Evol. Microbiol.">
        <title>Complete genome sequence of Corynebacterium casei LMG S-19264T (=DSM 44701T), isolated from a smear-ripened cheese.</title>
        <authorList>
            <consortium name="US DOE Joint Genome Institute (JGI-PGF)"/>
            <person name="Walter F."/>
            <person name="Albersmeier A."/>
            <person name="Kalinowski J."/>
            <person name="Ruckert C."/>
        </authorList>
    </citation>
    <scope>NUCLEOTIDE SEQUENCE</scope>
    <source>
        <strain evidence="3">CCM 7684</strain>
    </source>
</reference>
<feature type="signal peptide" evidence="2">
    <location>
        <begin position="1"/>
        <end position="38"/>
    </location>
</feature>
<dbReference type="PANTHER" id="PTHR42928:SF5">
    <property type="entry name" value="BLR1237 PROTEIN"/>
    <property type="match status" value="1"/>
</dbReference>